<keyword evidence="7" id="KW-1185">Reference proteome</keyword>
<dbReference type="InterPro" id="IPR000873">
    <property type="entry name" value="AMP-dep_synth/lig_dom"/>
</dbReference>
<evidence type="ECO:0000256" key="3">
    <source>
        <dbReference type="ARBA" id="ARBA00023098"/>
    </source>
</evidence>
<dbReference type="PANTHER" id="PTHR43272">
    <property type="entry name" value="LONG-CHAIN-FATTY-ACID--COA LIGASE"/>
    <property type="match status" value="1"/>
</dbReference>
<reference evidence="7" key="1">
    <citation type="submission" date="2015-07" db="EMBL/GenBank/DDBJ databases">
        <title>Complete genome sequence and phylogenetic analysis of Limnochorda pilosa.</title>
        <authorList>
            <person name="Watanabe M."/>
            <person name="Kojima H."/>
            <person name="Fukui M."/>
        </authorList>
    </citation>
    <scope>NUCLEOTIDE SEQUENCE [LARGE SCALE GENOMIC DNA]</scope>
    <source>
        <strain evidence="7">HC45</strain>
    </source>
</reference>
<keyword evidence="2" id="KW-0276">Fatty acid metabolism</keyword>
<dbReference type="Proteomes" id="UP000065807">
    <property type="component" value="Chromosome"/>
</dbReference>
<dbReference type="PATRIC" id="fig|1555112.3.peg.1124"/>
<organism evidence="6 7">
    <name type="scientific">Limnochorda pilosa</name>
    <dbReference type="NCBI Taxonomy" id="1555112"/>
    <lineage>
        <taxon>Bacteria</taxon>
        <taxon>Bacillati</taxon>
        <taxon>Bacillota</taxon>
        <taxon>Limnochordia</taxon>
        <taxon>Limnochordales</taxon>
        <taxon>Limnochordaceae</taxon>
        <taxon>Limnochorda</taxon>
    </lineage>
</organism>
<dbReference type="InterPro" id="IPR042099">
    <property type="entry name" value="ANL_N_sf"/>
</dbReference>
<sequence>MTPDPRLLQMTLPQIQALRAREWGDRRPALREKEFGVWQEVSWGRFEALSRAAGMGFRALGLQPGEKVAVLADNIPEWFYTELGVQAVGGVVVGVYSSSVPREVAYSIQASDAVYAVAEDQEQVDKLLEVRREIPAVRRVIFEDPRGLRAYRSDPWLLSFEELLDLGRKEDAAQPGLFDDLRRKGDPGDVAVFCFSSGTTDLPKPVMLTHRNLVSMGYHFTAIEGFRPTDDYLSFLPLAWIGEQMMAVSTGLVAGFTVNCPEEVETVDHDRREIGPHLIFSPPRVWEAYVRQIRVKVEDSTRLKHWFFAVGMRVGERAADHRFQKRPLPWYLWLAHRFFRLTLYRLVQDRLGFLRLRKAYTAGAALGPDVFRFFHALGVNLKQGYGQTEAAGIFCFHRDDDVAFDTVGIPYPGAEVRISDEGEVLVRADSVCRGYHGREEESRELLEGGWLHSGDAGYLDERGHLVIIDRLRDVMRTASGAVFSPQFIENKLKFSHFIREAVVFGNELPYIAALVNIDPATVGKWAEDRKLTYTTYLDLSQKEPVARLIREEVERANATLKPEHRIRRFALLYKLLDADDEELTRTGKVRRGLIGERYRTLFHALYDGSSQVDVRVAYTYQDGRTAEMELAVPIWTVGDEALEVTSPGLPAAARG</sequence>
<evidence type="ECO:0000256" key="1">
    <source>
        <dbReference type="ARBA" id="ARBA00022598"/>
    </source>
</evidence>
<dbReference type="KEGG" id="lpil:LIP_1076"/>
<evidence type="ECO:0000313" key="6">
    <source>
        <dbReference type="EMBL" id="BAS26933.1"/>
    </source>
</evidence>
<keyword evidence="3" id="KW-0443">Lipid metabolism</keyword>
<accession>A0A0K2SIJ5</accession>
<dbReference type="EMBL" id="AP014924">
    <property type="protein sequence ID" value="BAS26933.1"/>
    <property type="molecule type" value="Genomic_DNA"/>
</dbReference>
<dbReference type="SUPFAM" id="SSF56801">
    <property type="entry name" value="Acetyl-CoA synthetase-like"/>
    <property type="match status" value="1"/>
</dbReference>
<evidence type="ECO:0000256" key="4">
    <source>
        <dbReference type="ARBA" id="ARBA00032875"/>
    </source>
</evidence>
<gene>
    <name evidence="6" type="ORF">LIP_1076</name>
</gene>
<dbReference type="GO" id="GO:0004467">
    <property type="term" value="F:long-chain fatty acid-CoA ligase activity"/>
    <property type="evidence" value="ECO:0007669"/>
    <property type="project" value="TreeGrafter"/>
</dbReference>
<proteinExistence type="predicted"/>
<evidence type="ECO:0000313" key="7">
    <source>
        <dbReference type="Proteomes" id="UP000065807"/>
    </source>
</evidence>
<dbReference type="PANTHER" id="PTHR43272:SF32">
    <property type="entry name" value="AMP-DEPENDENT SYNTHETASE_LIGASE DOMAIN-CONTAINING PROTEIN"/>
    <property type="match status" value="1"/>
</dbReference>
<dbReference type="Gene3D" id="3.40.50.12780">
    <property type="entry name" value="N-terminal domain of ligase-like"/>
    <property type="match status" value="1"/>
</dbReference>
<dbReference type="Pfam" id="PF23562">
    <property type="entry name" value="AMP-binding_C_3"/>
    <property type="match status" value="1"/>
</dbReference>
<evidence type="ECO:0000256" key="2">
    <source>
        <dbReference type="ARBA" id="ARBA00022832"/>
    </source>
</evidence>
<reference evidence="7" key="2">
    <citation type="journal article" date="2016" name="Int. J. Syst. Evol. Microbiol.">
        <title>Complete genome sequence and cell structure of Limnochorda pilosa, a Gram-negative spore-former within the phylum Firmicutes.</title>
        <authorList>
            <person name="Watanabe M."/>
            <person name="Kojima H."/>
            <person name="Fukui M."/>
        </authorList>
    </citation>
    <scope>NUCLEOTIDE SEQUENCE [LARGE SCALE GENOMIC DNA]</scope>
    <source>
        <strain evidence="7">HC45</strain>
    </source>
</reference>
<keyword evidence="1 6" id="KW-0436">Ligase</keyword>
<protein>
    <recommendedName>
        <fullName evidence="4">Acyl-CoA synthetase</fullName>
    </recommendedName>
</protein>
<evidence type="ECO:0000259" key="5">
    <source>
        <dbReference type="Pfam" id="PF00501"/>
    </source>
</evidence>
<dbReference type="GO" id="GO:0016020">
    <property type="term" value="C:membrane"/>
    <property type="evidence" value="ECO:0007669"/>
    <property type="project" value="TreeGrafter"/>
</dbReference>
<dbReference type="STRING" id="1555112.LIP_1076"/>
<dbReference type="Pfam" id="PF00501">
    <property type="entry name" value="AMP-binding"/>
    <property type="match status" value="1"/>
</dbReference>
<feature type="domain" description="AMP-dependent synthetase/ligase" evidence="5">
    <location>
        <begin position="20"/>
        <end position="436"/>
    </location>
</feature>
<name>A0A0K2SIJ5_LIMPI</name>
<dbReference type="AlphaFoldDB" id="A0A0K2SIJ5"/>